<protein>
    <submittedName>
        <fullName evidence="2">Uncharacterized protein</fullName>
    </submittedName>
</protein>
<sequence>MPAVASSPTRSPRGVTKPVAARLLPNERSELESLAERESRSCSAMLRLVFLRGLESYRRDTEVAS</sequence>
<evidence type="ECO:0000256" key="1">
    <source>
        <dbReference type="SAM" id="MobiDB-lite"/>
    </source>
</evidence>
<dbReference type="EMBL" id="FRCA01000010">
    <property type="protein sequence ID" value="SHM64286.1"/>
    <property type="molecule type" value="Genomic_DNA"/>
</dbReference>
<evidence type="ECO:0000313" key="2">
    <source>
        <dbReference type="EMBL" id="SHM64286.1"/>
    </source>
</evidence>
<gene>
    <name evidence="2" type="ORF">SAMN05660971_03492</name>
</gene>
<reference evidence="2 3" key="1">
    <citation type="submission" date="2016-11" db="EMBL/GenBank/DDBJ databases">
        <authorList>
            <person name="Jaros S."/>
            <person name="Januszkiewicz K."/>
            <person name="Wedrychowicz H."/>
        </authorList>
    </citation>
    <scope>NUCLEOTIDE SEQUENCE [LARGE SCALE GENOMIC DNA]</scope>
    <source>
        <strain evidence="2 3">DSM 4740</strain>
    </source>
</reference>
<proteinExistence type="predicted"/>
<dbReference type="STRING" id="44933.SAMN05660971_03492"/>
<feature type="compositionally biased region" description="Polar residues" evidence="1">
    <location>
        <begin position="1"/>
        <end position="10"/>
    </location>
</feature>
<feature type="region of interest" description="Disordered" evidence="1">
    <location>
        <begin position="1"/>
        <end position="22"/>
    </location>
</feature>
<evidence type="ECO:0000313" key="3">
    <source>
        <dbReference type="Proteomes" id="UP000184123"/>
    </source>
</evidence>
<dbReference type="AlphaFoldDB" id="A0A1M7KGD3"/>
<dbReference type="Proteomes" id="UP000184123">
    <property type="component" value="Unassembled WGS sequence"/>
</dbReference>
<organism evidence="2 3">
    <name type="scientific">Halomonas cupida</name>
    <dbReference type="NCBI Taxonomy" id="44933"/>
    <lineage>
        <taxon>Bacteria</taxon>
        <taxon>Pseudomonadati</taxon>
        <taxon>Pseudomonadota</taxon>
        <taxon>Gammaproteobacteria</taxon>
        <taxon>Oceanospirillales</taxon>
        <taxon>Halomonadaceae</taxon>
        <taxon>Halomonas</taxon>
    </lineage>
</organism>
<accession>A0A1M7KGD3</accession>
<name>A0A1M7KGD3_9GAMM</name>